<evidence type="ECO:0000256" key="1">
    <source>
        <dbReference type="SAM" id="SignalP"/>
    </source>
</evidence>
<organism evidence="2">
    <name type="scientific">Monoblepharella sp. JEL15</name>
    <dbReference type="NCBI Taxonomy" id="224130"/>
    <lineage>
        <taxon>Eukaryota</taxon>
        <taxon>Fungi</taxon>
        <taxon>Fungi incertae sedis</taxon>
        <taxon>Chytridiomycota</taxon>
        <taxon>Chytridiomycota incertae sedis</taxon>
        <taxon>Monoblepharidomycetes</taxon>
        <taxon>Monoblepharidales</taxon>
        <taxon>Monoblepharidaceae</taxon>
        <taxon>Monoblepharella</taxon>
    </lineage>
</organism>
<reference evidence="2" key="2">
    <citation type="journal article" date="2003" name="Nucleic Acids Res.">
        <title>Evolution of monoblepharidalean fungi based on complete mitochondrial genome sequences.</title>
        <authorList>
            <person name="Bullerwell C.E."/>
            <person name="Forget L."/>
            <person name="Lang B.F."/>
        </authorList>
    </citation>
    <scope>NUCLEOTIDE SEQUENCE</scope>
    <source>
        <strain evidence="2">JEL15</strain>
    </source>
</reference>
<gene>
    <name evidence="2" type="primary">orf341</name>
</gene>
<accession>Q85MC6</accession>
<dbReference type="RefSeq" id="NP_803511.1">
    <property type="nucleotide sequence ID" value="NC_004624.1"/>
</dbReference>
<dbReference type="GeneID" id="806838"/>
<feature type="chain" id="PRO_5004301241" evidence="1">
    <location>
        <begin position="19"/>
        <end position="341"/>
    </location>
</feature>
<keyword evidence="1" id="KW-0732">Signal</keyword>
<protein>
    <submittedName>
        <fullName evidence="2">Orf341</fullName>
    </submittedName>
</protein>
<name>Q85MC6_9FUNG</name>
<sequence>MIISVMISVMVSLDWVLPFSHIFNDPQVFYMLSPIKDHDEIVSEATRMISSPVKELKIPEVESAINYYFRDPLSIIFLDETPKLAVFNCATQSVQSGELDRCFTPLRSLASRPVFDLVRNLTTVGSDNYFSSFRTFNPLLYDTLHQFSYVSARISSRLVECHNLLYPGYQLNHLQWLNSAAEFGFNSIVVMNHLLKAGNASTLVSIDYALTLPSIIWPYSLPPLACFGELGNAKVTEFCRDYELLHDVSSRIVDLSTRLTRSEFFKLFKEFNPELSKDFQPLYFKSLSARLGFHLNLLASSVTSLTLSSNLYQDASGSDDYMGLIAAKAHGRNISLRLLQM</sequence>
<evidence type="ECO:0000313" key="2">
    <source>
        <dbReference type="EMBL" id="AAO64956.1"/>
    </source>
</evidence>
<feature type="signal peptide" evidence="1">
    <location>
        <begin position="1"/>
        <end position="18"/>
    </location>
</feature>
<keyword evidence="2" id="KW-0496">Mitochondrion</keyword>
<proteinExistence type="predicted"/>
<dbReference type="EMBL" id="AY182007">
    <property type="protein sequence ID" value="AAO64956.1"/>
    <property type="molecule type" value="Genomic_DNA"/>
</dbReference>
<dbReference type="AlphaFoldDB" id="Q85MC6"/>
<reference evidence="2" key="1">
    <citation type="submission" date="2002-11" db="EMBL/GenBank/DDBJ databases">
        <authorList>
            <person name="Lang F.B.F."/>
        </authorList>
    </citation>
    <scope>NUCLEOTIDE SEQUENCE</scope>
    <source>
        <strain evidence="2">JEL15</strain>
    </source>
</reference>
<geneLocation type="mitochondrion" evidence="2"/>